<keyword evidence="18" id="KW-1185">Reference proteome</keyword>
<evidence type="ECO:0000256" key="4">
    <source>
        <dbReference type="ARBA" id="ARBA00022448"/>
    </source>
</evidence>
<dbReference type="Proteomes" id="UP000575898">
    <property type="component" value="Unassembled WGS sequence"/>
</dbReference>
<evidence type="ECO:0000256" key="13">
    <source>
        <dbReference type="NCBIfam" id="TIGR03499"/>
    </source>
</evidence>
<comment type="caution">
    <text evidence="17">The sequence shown here is derived from an EMBL/GenBank/DDBJ whole genome shotgun (WGS) entry which is preliminary data.</text>
</comment>
<reference evidence="17 18" key="1">
    <citation type="submission" date="2020-08" db="EMBL/GenBank/DDBJ databases">
        <title>Genomic Encyclopedia of Type Strains, Phase IV (KMG-IV): sequencing the most valuable type-strain genomes for metagenomic binning, comparative biology and taxonomic classification.</title>
        <authorList>
            <person name="Goeker M."/>
        </authorList>
    </citation>
    <scope>NUCLEOTIDE SEQUENCE [LARGE SCALE GENOMIC DNA]</scope>
    <source>
        <strain evidence="17 18">DSM 27165</strain>
    </source>
</reference>
<evidence type="ECO:0000256" key="11">
    <source>
        <dbReference type="ARBA" id="ARBA00023225"/>
    </source>
</evidence>
<dbReference type="InterPro" id="IPR047040">
    <property type="entry name" value="FlhF__GTPase_dom"/>
</dbReference>
<dbReference type="GO" id="GO:0005047">
    <property type="term" value="F:signal recognition particle binding"/>
    <property type="evidence" value="ECO:0007669"/>
    <property type="project" value="TreeGrafter"/>
</dbReference>
<dbReference type="InterPro" id="IPR003593">
    <property type="entry name" value="AAA+_ATPase"/>
</dbReference>
<dbReference type="EMBL" id="JACHHY010000005">
    <property type="protein sequence ID" value="MBB5017825.1"/>
    <property type="molecule type" value="Genomic_DNA"/>
</dbReference>
<feature type="region of interest" description="Disordered" evidence="14">
    <location>
        <begin position="54"/>
        <end position="150"/>
    </location>
</feature>
<comment type="subcellular location">
    <subcellularLocation>
        <location evidence="1">Cell membrane</location>
        <topology evidence="1">Peripheral membrane protein</topology>
        <orientation evidence="1">Cytoplasmic side</orientation>
    </subcellularLocation>
</comment>
<evidence type="ECO:0000256" key="5">
    <source>
        <dbReference type="ARBA" id="ARBA00022475"/>
    </source>
</evidence>
<dbReference type="InterPro" id="IPR000897">
    <property type="entry name" value="SRP54_GTPase_dom"/>
</dbReference>
<sequence>MIVKKFYGTNTRDALRQVRDALGPDALILANRQIAGGGVEIMAVSDTDVATLTTAPSGTLNNRPKPVVSAPPADTPRGRQLQNTYALPDDDPGDADAFVTAISSPPPAPARTTVPQEPASKPPAAPMPFTPPKLAVEPPVPAKESKTEPTLNVKPAQRYVVEQDAPKPNGAGKAAKADDSVEQMQSIMSELKALRTLMEGQLAGFAWSDMQKHAPAKLEVFRRMLSFGFSPALCRQLLEHIPANYDADTGLRWVRAALQRNLPVIAAGDDLIESGGIYALVGPTGVGKTTTVAKLAARCTLKHGASKVALITTDSYRIGAHDQLRIYGKILGVPVYSVKDESDLQLTLSDLGNRFMVLIDTVGMSQRDKRLTEQIAMLTSPGTTVRRILLLSATAQGSTLDDVVRCYQADGLSGCILTKIDEAALLGDSLDVIIRHRLTLHYVTNGQRVPEDLHLANPLYLLDRALRMMQDPSAYVLRPDEYPLQAAARASAVSSPLDVGGIHG</sequence>
<keyword evidence="17" id="KW-0282">Flagellum</keyword>
<dbReference type="SMART" id="SM00382">
    <property type="entry name" value="AAA"/>
    <property type="match status" value="1"/>
</dbReference>
<dbReference type="Gene3D" id="1.20.120.1380">
    <property type="entry name" value="Flagellar FlhF biosynthesis protein, N domain"/>
    <property type="match status" value="1"/>
</dbReference>
<dbReference type="GO" id="GO:0003924">
    <property type="term" value="F:GTPase activity"/>
    <property type="evidence" value="ECO:0007669"/>
    <property type="project" value="UniProtKB-UniRule"/>
</dbReference>
<dbReference type="GO" id="GO:0015031">
    <property type="term" value="P:protein transport"/>
    <property type="evidence" value="ECO:0007669"/>
    <property type="project" value="UniProtKB-KW"/>
</dbReference>
<comment type="function">
    <text evidence="12">Necessary for flagellar biosynthesis. May be involved in translocation of the flagellum.</text>
</comment>
<accession>A0A840MK00</accession>
<keyword evidence="17" id="KW-0966">Cell projection</keyword>
<feature type="domain" description="SRP54-type proteins GTP-binding" evidence="16">
    <location>
        <begin position="275"/>
        <end position="467"/>
    </location>
</feature>
<protein>
    <recommendedName>
        <fullName evidence="3 13">Flagellar biosynthesis protein FlhF</fullName>
    </recommendedName>
</protein>
<keyword evidence="11" id="KW-1006">Bacterial flagellum protein export</keyword>
<evidence type="ECO:0000256" key="8">
    <source>
        <dbReference type="ARBA" id="ARBA00022927"/>
    </source>
</evidence>
<keyword evidence="5" id="KW-1003">Cell membrane</keyword>
<dbReference type="GO" id="GO:0005525">
    <property type="term" value="F:GTP binding"/>
    <property type="evidence" value="ECO:0007669"/>
    <property type="project" value="UniProtKB-UniRule"/>
</dbReference>
<dbReference type="SMART" id="SM00962">
    <property type="entry name" value="SRP54"/>
    <property type="match status" value="1"/>
</dbReference>
<keyword evidence="7" id="KW-1005">Bacterial flagellum biogenesis</keyword>
<keyword evidence="4" id="KW-0813">Transport</keyword>
<keyword evidence="9" id="KW-0342">GTP-binding</keyword>
<comment type="similarity">
    <text evidence="2">Belongs to the GTP-binding SRP family.</text>
</comment>
<dbReference type="CDD" id="cd17873">
    <property type="entry name" value="FlhF"/>
    <property type="match status" value="1"/>
</dbReference>
<keyword evidence="10" id="KW-0472">Membrane</keyword>
<dbReference type="GO" id="GO:0044781">
    <property type="term" value="P:bacterial-type flagellum organization"/>
    <property type="evidence" value="ECO:0007669"/>
    <property type="project" value="UniProtKB-UniRule"/>
</dbReference>
<evidence type="ECO:0000256" key="7">
    <source>
        <dbReference type="ARBA" id="ARBA00022795"/>
    </source>
</evidence>
<organism evidence="17 18">
    <name type="scientific">Chitinivorax tropicus</name>
    <dbReference type="NCBI Taxonomy" id="714531"/>
    <lineage>
        <taxon>Bacteria</taxon>
        <taxon>Pseudomonadati</taxon>
        <taxon>Pseudomonadota</taxon>
        <taxon>Betaproteobacteria</taxon>
        <taxon>Chitinivorax</taxon>
    </lineage>
</organism>
<dbReference type="Gene3D" id="3.40.50.300">
    <property type="entry name" value="P-loop containing nucleotide triphosphate hydrolases"/>
    <property type="match status" value="1"/>
</dbReference>
<evidence type="ECO:0000313" key="17">
    <source>
        <dbReference type="EMBL" id="MBB5017825.1"/>
    </source>
</evidence>
<evidence type="ECO:0000256" key="3">
    <source>
        <dbReference type="ARBA" id="ARBA00014919"/>
    </source>
</evidence>
<evidence type="ECO:0000256" key="1">
    <source>
        <dbReference type="ARBA" id="ARBA00004413"/>
    </source>
</evidence>
<dbReference type="SUPFAM" id="SSF52540">
    <property type="entry name" value="P-loop containing nucleoside triphosphate hydrolases"/>
    <property type="match status" value="1"/>
</dbReference>
<gene>
    <name evidence="17" type="ORF">HNQ59_001095</name>
</gene>
<evidence type="ECO:0000256" key="10">
    <source>
        <dbReference type="ARBA" id="ARBA00023136"/>
    </source>
</evidence>
<dbReference type="GO" id="GO:0006614">
    <property type="term" value="P:SRP-dependent cotranslational protein targeting to membrane"/>
    <property type="evidence" value="ECO:0007669"/>
    <property type="project" value="UniProtKB-UniRule"/>
</dbReference>
<evidence type="ECO:0000259" key="15">
    <source>
        <dbReference type="SMART" id="SM00382"/>
    </source>
</evidence>
<dbReference type="NCBIfam" id="TIGR03499">
    <property type="entry name" value="FlhF"/>
    <property type="match status" value="1"/>
</dbReference>
<dbReference type="InterPro" id="IPR020006">
    <property type="entry name" value="FlhF"/>
</dbReference>
<feature type="domain" description="AAA+ ATPase" evidence="15">
    <location>
        <begin position="274"/>
        <end position="440"/>
    </location>
</feature>
<evidence type="ECO:0000256" key="14">
    <source>
        <dbReference type="SAM" id="MobiDB-lite"/>
    </source>
</evidence>
<evidence type="ECO:0000256" key="9">
    <source>
        <dbReference type="ARBA" id="ARBA00023134"/>
    </source>
</evidence>
<dbReference type="GO" id="GO:0005886">
    <property type="term" value="C:plasma membrane"/>
    <property type="evidence" value="ECO:0007669"/>
    <property type="project" value="UniProtKB-SubCell"/>
</dbReference>
<name>A0A840MK00_9PROT</name>
<dbReference type="AlphaFoldDB" id="A0A840MK00"/>
<feature type="compositionally biased region" description="Pro residues" evidence="14">
    <location>
        <begin position="120"/>
        <end position="131"/>
    </location>
</feature>
<dbReference type="Pfam" id="PF00448">
    <property type="entry name" value="SRP54"/>
    <property type="match status" value="1"/>
</dbReference>
<evidence type="ECO:0000256" key="6">
    <source>
        <dbReference type="ARBA" id="ARBA00022741"/>
    </source>
</evidence>
<dbReference type="PANTHER" id="PTHR43134">
    <property type="entry name" value="SIGNAL RECOGNITION PARTICLE RECEPTOR SUBUNIT ALPHA"/>
    <property type="match status" value="1"/>
</dbReference>
<proteinExistence type="inferred from homology"/>
<keyword evidence="6" id="KW-0547">Nucleotide-binding</keyword>
<keyword evidence="17" id="KW-0969">Cilium</keyword>
<keyword evidence="8" id="KW-0653">Protein transport</keyword>
<dbReference type="RefSeq" id="WP_184036198.1">
    <property type="nucleotide sequence ID" value="NZ_JACHHY010000005.1"/>
</dbReference>
<evidence type="ECO:0000256" key="12">
    <source>
        <dbReference type="ARBA" id="ARBA00025337"/>
    </source>
</evidence>
<evidence type="ECO:0000256" key="2">
    <source>
        <dbReference type="ARBA" id="ARBA00008531"/>
    </source>
</evidence>
<dbReference type="InterPro" id="IPR027417">
    <property type="entry name" value="P-loop_NTPase"/>
</dbReference>
<dbReference type="FunFam" id="3.40.50.300:FF:000695">
    <property type="entry name" value="Flagellar biosynthesis regulator FlhF"/>
    <property type="match status" value="1"/>
</dbReference>
<evidence type="ECO:0000259" key="16">
    <source>
        <dbReference type="SMART" id="SM00962"/>
    </source>
</evidence>
<evidence type="ECO:0000313" key="18">
    <source>
        <dbReference type="Proteomes" id="UP000575898"/>
    </source>
</evidence>
<dbReference type="PANTHER" id="PTHR43134:SF3">
    <property type="entry name" value="FLAGELLAR BIOSYNTHESIS PROTEIN FLHF"/>
    <property type="match status" value="1"/>
</dbReference>